<dbReference type="Gene3D" id="3.40.50.12780">
    <property type="entry name" value="N-terminal domain of ligase-like"/>
    <property type="match status" value="1"/>
</dbReference>
<evidence type="ECO:0000259" key="3">
    <source>
        <dbReference type="Pfam" id="PF00501"/>
    </source>
</evidence>
<dbReference type="Proteomes" id="UP001597294">
    <property type="component" value="Unassembled WGS sequence"/>
</dbReference>
<dbReference type="PANTHER" id="PTHR43201:SF5">
    <property type="entry name" value="MEDIUM-CHAIN ACYL-COA LIGASE ACSF2, MITOCHONDRIAL"/>
    <property type="match status" value="1"/>
</dbReference>
<gene>
    <name evidence="4" type="ORF">ACFSKO_20135</name>
</gene>
<evidence type="ECO:0000256" key="2">
    <source>
        <dbReference type="ARBA" id="ARBA00022598"/>
    </source>
</evidence>
<evidence type="ECO:0000313" key="5">
    <source>
        <dbReference type="Proteomes" id="UP001597294"/>
    </source>
</evidence>
<dbReference type="PANTHER" id="PTHR43201">
    <property type="entry name" value="ACYL-COA SYNTHETASE"/>
    <property type="match status" value="1"/>
</dbReference>
<dbReference type="InterPro" id="IPR000873">
    <property type="entry name" value="AMP-dep_synth/lig_dom"/>
</dbReference>
<feature type="domain" description="AMP-dependent synthetase/ligase" evidence="3">
    <location>
        <begin position="9"/>
        <end position="338"/>
    </location>
</feature>
<comment type="caution">
    <text evidence="4">The sequence shown here is derived from an EMBL/GenBank/DDBJ whole genome shotgun (WGS) entry which is preliminary data.</text>
</comment>
<dbReference type="Pfam" id="PF00501">
    <property type="entry name" value="AMP-binding"/>
    <property type="match status" value="1"/>
</dbReference>
<dbReference type="InterPro" id="IPR042099">
    <property type="entry name" value="ANL_N_sf"/>
</dbReference>
<sequence length="463" mass="52085">MKCLNRVYQEHASKIAIIDAETEDRISYTGIAALKEALLRLFPQPHGNLIFLQATNSCFSAATALALLSSNNTICLLDPSLESEIFEKYRSTFSPDVIISDQLTNTPIVGYNRKPHPNSQKLYICSIKENTQRKIPAQLRAILPTSGSTGSMKFVKLSEENLSVNSQDICNSMQISATDRAYAHLPLHYSYGLSVLISHALAGATSVVTSSSIIEKRFWREIKDYNCNYFPGVPFHFEILLKFGIKRLNIPSLNRFSVAGGALGEKDQEQLLEQLSDDMDLYVLYGQTEASPRITTLNLKDHANKLGSVGRPIGAGRITINSDYGEIILIGSNVMMGYASRREDLYKPDEMQSRLATGDIGYLDDEGFLYITGRLKRFAKLYGLRFNMDDIQTRLSFICPCMVVEKENTLHVAIDRHEMIDQLKLEITEVYKIPGQQVKFHQLNQLPRLSSDKLDYQALSEMI</sequence>
<keyword evidence="5" id="KW-1185">Reference proteome</keyword>
<dbReference type="EMBL" id="JBHUII010000013">
    <property type="protein sequence ID" value="MFD2207932.1"/>
    <property type="molecule type" value="Genomic_DNA"/>
</dbReference>
<reference evidence="5" key="1">
    <citation type="journal article" date="2019" name="Int. J. Syst. Evol. Microbiol.">
        <title>The Global Catalogue of Microorganisms (GCM) 10K type strain sequencing project: providing services to taxonomists for standard genome sequencing and annotation.</title>
        <authorList>
            <consortium name="The Broad Institute Genomics Platform"/>
            <consortium name="The Broad Institute Genome Sequencing Center for Infectious Disease"/>
            <person name="Wu L."/>
            <person name="Ma J."/>
        </authorList>
    </citation>
    <scope>NUCLEOTIDE SEQUENCE [LARGE SCALE GENOMIC DNA]</scope>
    <source>
        <strain evidence="5">CGMCC 4.7192</strain>
    </source>
</reference>
<accession>A0ABW5BP32</accession>
<evidence type="ECO:0000256" key="1">
    <source>
        <dbReference type="ARBA" id="ARBA00006432"/>
    </source>
</evidence>
<dbReference type="PROSITE" id="PS00455">
    <property type="entry name" value="AMP_BINDING"/>
    <property type="match status" value="1"/>
</dbReference>
<dbReference type="SUPFAM" id="SSF56801">
    <property type="entry name" value="Acetyl-CoA synthetase-like"/>
    <property type="match status" value="1"/>
</dbReference>
<organism evidence="4 5">
    <name type="scientific">Kiloniella antarctica</name>
    <dbReference type="NCBI Taxonomy" id="1550907"/>
    <lineage>
        <taxon>Bacteria</taxon>
        <taxon>Pseudomonadati</taxon>
        <taxon>Pseudomonadota</taxon>
        <taxon>Alphaproteobacteria</taxon>
        <taxon>Rhodospirillales</taxon>
        <taxon>Kiloniellaceae</taxon>
        <taxon>Kiloniella</taxon>
    </lineage>
</organism>
<proteinExistence type="inferred from homology"/>
<keyword evidence="2" id="KW-0436">Ligase</keyword>
<dbReference type="InterPro" id="IPR020845">
    <property type="entry name" value="AMP-binding_CS"/>
</dbReference>
<evidence type="ECO:0000313" key="4">
    <source>
        <dbReference type="EMBL" id="MFD2207932.1"/>
    </source>
</evidence>
<protein>
    <submittedName>
        <fullName evidence="4">AMP-binding protein</fullName>
    </submittedName>
</protein>
<comment type="similarity">
    <text evidence="1">Belongs to the ATP-dependent AMP-binding enzyme family.</text>
</comment>
<name>A0ABW5BP32_9PROT</name>
<dbReference type="RefSeq" id="WP_380255061.1">
    <property type="nucleotide sequence ID" value="NZ_JBHUII010000013.1"/>
</dbReference>